<evidence type="ECO:0000256" key="5">
    <source>
        <dbReference type="ARBA" id="ARBA00023242"/>
    </source>
</evidence>
<dbReference type="Pfam" id="PF01965">
    <property type="entry name" value="DJ-1_PfpI"/>
    <property type="match status" value="1"/>
</dbReference>
<dbReference type="AlphaFoldDB" id="A0A818YZM5"/>
<evidence type="ECO:0000256" key="3">
    <source>
        <dbReference type="ARBA" id="ARBA00023054"/>
    </source>
</evidence>
<accession>A0A818YZM5</accession>
<dbReference type="CDD" id="cd03135">
    <property type="entry name" value="GATase1_DJ-1"/>
    <property type="match status" value="1"/>
</dbReference>
<organism evidence="10 11">
    <name type="scientific">Rotaria sordida</name>
    <dbReference type="NCBI Taxonomy" id="392033"/>
    <lineage>
        <taxon>Eukaryota</taxon>
        <taxon>Metazoa</taxon>
        <taxon>Spiralia</taxon>
        <taxon>Gnathifera</taxon>
        <taxon>Rotifera</taxon>
        <taxon>Eurotatoria</taxon>
        <taxon>Bdelloidea</taxon>
        <taxon>Philodinida</taxon>
        <taxon>Philodinidae</taxon>
        <taxon>Rotaria</taxon>
    </lineage>
</organism>
<feature type="compositionally biased region" description="Low complexity" evidence="6">
    <location>
        <begin position="66"/>
        <end position="115"/>
    </location>
</feature>
<evidence type="ECO:0000256" key="4">
    <source>
        <dbReference type="ARBA" id="ARBA00023163"/>
    </source>
</evidence>
<protein>
    <recommendedName>
        <fullName evidence="12">DJ-1/PfpI domain-containing protein</fullName>
    </recommendedName>
</protein>
<evidence type="ECO:0000259" key="7">
    <source>
        <dbReference type="Pfam" id="PF01965"/>
    </source>
</evidence>
<feature type="domain" description="DJ-1/PfpI" evidence="7">
    <location>
        <begin position="493"/>
        <end position="669"/>
    </location>
</feature>
<name>A0A818YZM5_9BILA</name>
<dbReference type="Proteomes" id="UP000663836">
    <property type="component" value="Unassembled WGS sequence"/>
</dbReference>
<feature type="domain" description="Transcriptional repressor p66 coiled-coil MBD2-interaction" evidence="8">
    <location>
        <begin position="34"/>
        <end position="55"/>
    </location>
</feature>
<keyword evidence="4" id="KW-0804">Transcription</keyword>
<evidence type="ECO:0008006" key="12">
    <source>
        <dbReference type="Google" id="ProtNLM"/>
    </source>
</evidence>
<dbReference type="EMBL" id="CAJOBD010001083">
    <property type="protein sequence ID" value="CAF3757892.1"/>
    <property type="molecule type" value="Genomic_DNA"/>
</dbReference>
<dbReference type="Proteomes" id="UP000663864">
    <property type="component" value="Unassembled WGS sequence"/>
</dbReference>
<feature type="region of interest" description="Disordered" evidence="6">
    <location>
        <begin position="298"/>
        <end position="354"/>
    </location>
</feature>
<dbReference type="InterPro" id="IPR040386">
    <property type="entry name" value="P66"/>
</dbReference>
<keyword evidence="2" id="KW-0805">Transcription regulation</keyword>
<dbReference type="InterPro" id="IPR006287">
    <property type="entry name" value="DJ-1"/>
</dbReference>
<dbReference type="GO" id="GO:0016581">
    <property type="term" value="C:NuRD complex"/>
    <property type="evidence" value="ECO:0007669"/>
    <property type="project" value="TreeGrafter"/>
</dbReference>
<dbReference type="Gene3D" id="6.10.250.1650">
    <property type="match status" value="1"/>
</dbReference>
<dbReference type="InterPro" id="IPR029062">
    <property type="entry name" value="Class_I_gatase-like"/>
</dbReference>
<evidence type="ECO:0000256" key="6">
    <source>
        <dbReference type="SAM" id="MobiDB-lite"/>
    </source>
</evidence>
<evidence type="ECO:0000256" key="2">
    <source>
        <dbReference type="ARBA" id="ARBA00023015"/>
    </source>
</evidence>
<dbReference type="InterPro" id="IPR032346">
    <property type="entry name" value="P66_CC"/>
</dbReference>
<dbReference type="PANTHER" id="PTHR13455:SF7">
    <property type="entry name" value="SIMJANG, ISOFORM E"/>
    <property type="match status" value="1"/>
</dbReference>
<evidence type="ECO:0000259" key="8">
    <source>
        <dbReference type="Pfam" id="PF16563"/>
    </source>
</evidence>
<comment type="subcellular location">
    <subcellularLocation>
        <location evidence="1">Nucleus</location>
    </subcellularLocation>
</comment>
<dbReference type="NCBIfam" id="TIGR01383">
    <property type="entry name" value="not_thiJ"/>
    <property type="match status" value="1"/>
</dbReference>
<evidence type="ECO:0000313" key="10">
    <source>
        <dbReference type="EMBL" id="CAF3757892.1"/>
    </source>
</evidence>
<keyword evidence="5" id="KW-0539">Nucleus</keyword>
<evidence type="ECO:0000313" key="9">
    <source>
        <dbReference type="EMBL" id="CAF1291146.1"/>
    </source>
</evidence>
<dbReference type="EMBL" id="CAJNOT010002173">
    <property type="protein sequence ID" value="CAF1291146.1"/>
    <property type="molecule type" value="Genomic_DNA"/>
</dbReference>
<evidence type="ECO:0000256" key="1">
    <source>
        <dbReference type="ARBA" id="ARBA00004123"/>
    </source>
</evidence>
<gene>
    <name evidence="10" type="ORF">JBS370_LOCUS12948</name>
    <name evidence="9" type="ORF">ZHD862_LOCUS27456</name>
</gene>
<dbReference type="SUPFAM" id="SSF52317">
    <property type="entry name" value="Class I glutamine amidotransferase-like"/>
    <property type="match status" value="1"/>
</dbReference>
<feature type="compositionally biased region" description="Low complexity" evidence="6">
    <location>
        <begin position="303"/>
        <end position="332"/>
    </location>
</feature>
<comment type="caution">
    <text evidence="10">The sequence shown here is derived from an EMBL/GenBank/DDBJ whole genome shotgun (WGS) entry which is preliminary data.</text>
</comment>
<keyword evidence="3" id="KW-0175">Coiled coil</keyword>
<dbReference type="Gene3D" id="3.40.50.880">
    <property type="match status" value="1"/>
</dbReference>
<reference evidence="10" key="1">
    <citation type="submission" date="2021-02" db="EMBL/GenBank/DDBJ databases">
        <authorList>
            <person name="Nowell W R."/>
        </authorList>
    </citation>
    <scope>NUCLEOTIDE SEQUENCE</scope>
</reference>
<dbReference type="PANTHER" id="PTHR13455">
    <property type="entry name" value="TRANSCRIPTIONAL REPRESSOR P66-RELATED"/>
    <property type="match status" value="1"/>
</dbReference>
<dbReference type="Pfam" id="PF16563">
    <property type="entry name" value="P66_CC"/>
    <property type="match status" value="1"/>
</dbReference>
<dbReference type="InterPro" id="IPR002818">
    <property type="entry name" value="DJ-1/PfpI"/>
</dbReference>
<feature type="compositionally biased region" description="Pro residues" evidence="6">
    <location>
        <begin position="124"/>
        <end position="134"/>
    </location>
</feature>
<proteinExistence type="predicted"/>
<sequence>MSNKRPLSPESTNSQINDINIRSLKRLKLHSIIQELRNEEANLVILKKLRSCQQLATRTNNNILPTTTTTTTTTTTNGFHPTATRILTTKPTTPNTSLSNSSSRTSLQQSLTSATRKPSNSINPPLPTKIPTPLPTKTSSSTIYSLEERKTQAKKALRTQLERDLLNIPSPKPLLRDILFIPNPTSLEFQPYIGLEDVVQCLYELQTDRQRLPQRFTDRAHIDEPYICDHCGTDFTIRWWKHINTNQQINILCDRCKKQVIRRTSKSEHSTLLKNVFVSAMEQEKEIEKTFQTLIKQQQKNASRSSSSSSVSTTKPVTNNTNNNRPIPSIPSYNHHHHHHHQQQQQQQKTKTKISLPQTQNFATKISQQSTSLINATRKSNVIVQSQINSTNNIRSLQHNKIPMPAHQHQQFRSATALPQQAKTNQLVKTPKSAIRQQQQNQQVVSSRPMYHQPTSGIISSSNIHPSISSSTNIRPTATKRRTLPTDNLNGTKKALVFVANGSEDIEVVATVDVLRRGGIDVKLCSVEKNDKKPITCANNIQLVPDLHIDDVQGQKFDAIIVPGGSKGTEQIASCKKAGTLLVDHYKTNKLVAAICAGPIALSTHLYDADENTRKHDITCYPEAVNTLKNKFKSIKLDTPVVYSEINNHHLITSQGPATAIEFALKILSHLIDEKKAEEIRKKVLA</sequence>
<evidence type="ECO:0000313" key="11">
    <source>
        <dbReference type="Proteomes" id="UP000663836"/>
    </source>
</evidence>
<dbReference type="GO" id="GO:0000122">
    <property type="term" value="P:negative regulation of transcription by RNA polymerase II"/>
    <property type="evidence" value="ECO:0007669"/>
    <property type="project" value="InterPro"/>
</dbReference>
<feature type="region of interest" description="Disordered" evidence="6">
    <location>
        <begin position="66"/>
        <end position="143"/>
    </location>
</feature>